<accession>A0A670JVG6</accession>
<proteinExistence type="predicted"/>
<dbReference type="OMA" id="IFLKQTW"/>
<evidence type="ECO:0000313" key="3">
    <source>
        <dbReference type="Proteomes" id="UP000472272"/>
    </source>
</evidence>
<evidence type="ECO:0000259" key="1">
    <source>
        <dbReference type="Pfam" id="PF17949"/>
    </source>
</evidence>
<feature type="domain" description="Fanconi anemia core complex-associated protein 24 pseudonuclease" evidence="1">
    <location>
        <begin position="13"/>
        <end position="46"/>
    </location>
</feature>
<reference evidence="2" key="2">
    <citation type="submission" date="2025-09" db="UniProtKB">
        <authorList>
            <consortium name="Ensembl"/>
        </authorList>
    </citation>
    <scope>IDENTIFICATION</scope>
</reference>
<dbReference type="GeneTree" id="ENSGT00940000169413"/>
<dbReference type="Proteomes" id="UP000472272">
    <property type="component" value="Unplaced"/>
</dbReference>
<organism evidence="2 3">
    <name type="scientific">Podarcis muralis</name>
    <name type="common">Wall lizard</name>
    <name type="synonym">Lacerta muralis</name>
    <dbReference type="NCBI Taxonomy" id="64176"/>
    <lineage>
        <taxon>Eukaryota</taxon>
        <taxon>Metazoa</taxon>
        <taxon>Chordata</taxon>
        <taxon>Craniata</taxon>
        <taxon>Vertebrata</taxon>
        <taxon>Euteleostomi</taxon>
        <taxon>Lepidosauria</taxon>
        <taxon>Squamata</taxon>
        <taxon>Bifurcata</taxon>
        <taxon>Unidentata</taxon>
        <taxon>Episquamata</taxon>
        <taxon>Laterata</taxon>
        <taxon>Lacertibaenia</taxon>
        <taxon>Lacertidae</taxon>
        <taxon>Podarcis</taxon>
    </lineage>
</organism>
<sequence>MANEGTPVRLGAVSVPYGHVIGHEKWKGSLVAQGIQDPVSFIFLKQTWLQEMASKGDLFALET</sequence>
<reference evidence="2" key="1">
    <citation type="submission" date="2025-08" db="UniProtKB">
        <authorList>
            <consortium name="Ensembl"/>
        </authorList>
    </citation>
    <scope>IDENTIFICATION</scope>
</reference>
<name>A0A670JVG6_PODMU</name>
<dbReference type="InterPro" id="IPR040646">
    <property type="entry name" value="PND"/>
</dbReference>
<dbReference type="AlphaFoldDB" id="A0A670JVG6"/>
<keyword evidence="3" id="KW-1185">Reference proteome</keyword>
<dbReference type="Pfam" id="PF17949">
    <property type="entry name" value="PND"/>
    <property type="match status" value="1"/>
</dbReference>
<evidence type="ECO:0000313" key="2">
    <source>
        <dbReference type="Ensembl" id="ENSPMRP00000029238.1"/>
    </source>
</evidence>
<dbReference type="Ensembl" id="ENSPMRT00000031011.1">
    <property type="protein sequence ID" value="ENSPMRP00000029238.1"/>
    <property type="gene ID" value="ENSPMRG00000018899.1"/>
</dbReference>
<dbReference type="Gene3D" id="3.40.50.10130">
    <property type="match status" value="1"/>
</dbReference>
<protein>
    <recommendedName>
        <fullName evidence="1">Fanconi anemia core complex-associated protein 24 pseudonuclease domain-containing protein</fullName>
    </recommendedName>
</protein>